<name>A0ABU5NJC6_9BACI</name>
<keyword evidence="11" id="KW-1185">Reference proteome</keyword>
<feature type="transmembrane region" description="Helical" evidence="7">
    <location>
        <begin position="179"/>
        <end position="198"/>
    </location>
</feature>
<feature type="transmembrane region" description="Helical" evidence="7">
    <location>
        <begin position="154"/>
        <end position="173"/>
    </location>
</feature>
<keyword evidence="6 7" id="KW-0472">Membrane</keyword>
<dbReference type="SUPFAM" id="SSF90123">
    <property type="entry name" value="ABC transporter transmembrane region"/>
    <property type="match status" value="1"/>
</dbReference>
<dbReference type="Proteomes" id="UP001289615">
    <property type="component" value="Unassembled WGS sequence"/>
</dbReference>
<reference evidence="10 11" key="1">
    <citation type="submission" date="2023-12" db="EMBL/GenBank/DDBJ databases">
        <title>Genome comparison identifies genes involved in endophytic behavior of Lysinibacillus irui and provides insights into its role as a plant-growth promoting bacterium.</title>
        <authorList>
            <person name="Hilario S."/>
            <person name="Matos I."/>
            <person name="Goncalves M.F.M."/>
            <person name="Pardo C.A."/>
            <person name="Santos M.J."/>
        </authorList>
    </citation>
    <scope>NUCLEOTIDE SEQUENCE [LARGE SCALE GENOMIC DNA]</scope>
    <source>
        <strain evidence="10 11">B3</strain>
    </source>
</reference>
<evidence type="ECO:0000256" key="2">
    <source>
        <dbReference type="ARBA" id="ARBA00022692"/>
    </source>
</evidence>
<feature type="domain" description="ABC transmembrane type-1" evidence="9">
    <location>
        <begin position="38"/>
        <end position="326"/>
    </location>
</feature>
<dbReference type="PROSITE" id="PS50929">
    <property type="entry name" value="ABC_TM1F"/>
    <property type="match status" value="1"/>
</dbReference>
<dbReference type="Gene3D" id="1.20.1560.10">
    <property type="entry name" value="ABC transporter type 1, transmembrane domain"/>
    <property type="match status" value="1"/>
</dbReference>
<dbReference type="InterPro" id="IPR003593">
    <property type="entry name" value="AAA+_ATPase"/>
</dbReference>
<feature type="transmembrane region" description="Helical" evidence="7">
    <location>
        <begin position="297"/>
        <end position="315"/>
    </location>
</feature>
<dbReference type="SUPFAM" id="SSF52540">
    <property type="entry name" value="P-loop containing nucleoside triphosphate hydrolases"/>
    <property type="match status" value="1"/>
</dbReference>
<accession>A0ABU5NJC6</accession>
<dbReference type="InterPro" id="IPR039421">
    <property type="entry name" value="Type_1_exporter"/>
</dbReference>
<keyword evidence="3" id="KW-0547">Nucleotide-binding</keyword>
<dbReference type="Gene3D" id="3.40.50.300">
    <property type="entry name" value="P-loop containing nucleotide triphosphate hydrolases"/>
    <property type="match status" value="1"/>
</dbReference>
<organism evidence="10 11">
    <name type="scientific">Lysinibacillus irui</name>
    <dbReference type="NCBI Taxonomy" id="2998077"/>
    <lineage>
        <taxon>Bacteria</taxon>
        <taxon>Bacillati</taxon>
        <taxon>Bacillota</taxon>
        <taxon>Bacilli</taxon>
        <taxon>Bacillales</taxon>
        <taxon>Bacillaceae</taxon>
        <taxon>Lysinibacillus</taxon>
    </lineage>
</organism>
<gene>
    <name evidence="10" type="ORF">U6C28_07415</name>
</gene>
<keyword evidence="2 7" id="KW-0812">Transmembrane</keyword>
<evidence type="ECO:0000313" key="10">
    <source>
        <dbReference type="EMBL" id="MEA0976127.1"/>
    </source>
</evidence>
<protein>
    <submittedName>
        <fullName evidence="10">ABC transporter ATP-binding protein</fullName>
    </submittedName>
</protein>
<dbReference type="CDD" id="cd03228">
    <property type="entry name" value="ABCC_MRP_Like"/>
    <property type="match status" value="1"/>
</dbReference>
<dbReference type="InterPro" id="IPR027417">
    <property type="entry name" value="P-loop_NTPase"/>
</dbReference>
<dbReference type="InterPro" id="IPR036640">
    <property type="entry name" value="ABC1_TM_sf"/>
</dbReference>
<dbReference type="PROSITE" id="PS50893">
    <property type="entry name" value="ABC_TRANSPORTER_2"/>
    <property type="match status" value="1"/>
</dbReference>
<evidence type="ECO:0000256" key="7">
    <source>
        <dbReference type="SAM" id="Phobius"/>
    </source>
</evidence>
<evidence type="ECO:0000259" key="9">
    <source>
        <dbReference type="PROSITE" id="PS50929"/>
    </source>
</evidence>
<proteinExistence type="predicted"/>
<keyword evidence="4 10" id="KW-0067">ATP-binding</keyword>
<evidence type="ECO:0000256" key="5">
    <source>
        <dbReference type="ARBA" id="ARBA00022989"/>
    </source>
</evidence>
<dbReference type="InterPro" id="IPR017871">
    <property type="entry name" value="ABC_transporter-like_CS"/>
</dbReference>
<dbReference type="PANTHER" id="PTHR24221">
    <property type="entry name" value="ATP-BINDING CASSETTE SUB-FAMILY B"/>
    <property type="match status" value="1"/>
</dbReference>
<evidence type="ECO:0000256" key="4">
    <source>
        <dbReference type="ARBA" id="ARBA00022840"/>
    </source>
</evidence>
<comment type="caution">
    <text evidence="10">The sequence shown here is derived from an EMBL/GenBank/DDBJ whole genome shotgun (WGS) entry which is preliminary data.</text>
</comment>
<evidence type="ECO:0000256" key="1">
    <source>
        <dbReference type="ARBA" id="ARBA00004651"/>
    </source>
</evidence>
<dbReference type="InterPro" id="IPR003439">
    <property type="entry name" value="ABC_transporter-like_ATP-bd"/>
</dbReference>
<dbReference type="Pfam" id="PF00664">
    <property type="entry name" value="ABC_membrane"/>
    <property type="match status" value="1"/>
</dbReference>
<dbReference type="SMART" id="SM00382">
    <property type="entry name" value="AAA"/>
    <property type="match status" value="1"/>
</dbReference>
<dbReference type="PROSITE" id="PS00211">
    <property type="entry name" value="ABC_TRANSPORTER_1"/>
    <property type="match status" value="1"/>
</dbReference>
<feature type="transmembrane region" description="Helical" evidence="7">
    <location>
        <begin position="75"/>
        <end position="95"/>
    </location>
</feature>
<evidence type="ECO:0000313" key="11">
    <source>
        <dbReference type="Proteomes" id="UP001289615"/>
    </source>
</evidence>
<evidence type="ECO:0000259" key="8">
    <source>
        <dbReference type="PROSITE" id="PS50893"/>
    </source>
</evidence>
<evidence type="ECO:0000256" key="6">
    <source>
        <dbReference type="ARBA" id="ARBA00023136"/>
    </source>
</evidence>
<dbReference type="Pfam" id="PF00005">
    <property type="entry name" value="ABC_tran"/>
    <property type="match status" value="1"/>
</dbReference>
<feature type="transmembrane region" description="Helical" evidence="7">
    <location>
        <begin position="269"/>
        <end position="291"/>
    </location>
</feature>
<dbReference type="EMBL" id="JAXUIA010000003">
    <property type="protein sequence ID" value="MEA0976127.1"/>
    <property type="molecule type" value="Genomic_DNA"/>
</dbReference>
<evidence type="ECO:0000256" key="3">
    <source>
        <dbReference type="ARBA" id="ARBA00022741"/>
    </source>
</evidence>
<dbReference type="RefSeq" id="WP_322611149.1">
    <property type="nucleotide sequence ID" value="NZ_JAXLNX010000006.1"/>
</dbReference>
<dbReference type="GO" id="GO:0005524">
    <property type="term" value="F:ATP binding"/>
    <property type="evidence" value="ECO:0007669"/>
    <property type="project" value="UniProtKB-KW"/>
</dbReference>
<comment type="subcellular location">
    <subcellularLocation>
        <location evidence="1">Cell membrane</location>
        <topology evidence="1">Multi-pass membrane protein</topology>
    </subcellularLocation>
</comment>
<keyword evidence="5 7" id="KW-1133">Transmembrane helix</keyword>
<dbReference type="PANTHER" id="PTHR24221:SF646">
    <property type="entry name" value="HAEMOLYSIN SECRETION ATP-BINDING PROTEIN"/>
    <property type="match status" value="1"/>
</dbReference>
<feature type="transmembrane region" description="Helical" evidence="7">
    <location>
        <begin position="36"/>
        <end position="55"/>
    </location>
</feature>
<feature type="domain" description="ABC transporter" evidence="8">
    <location>
        <begin position="354"/>
        <end position="597"/>
    </location>
</feature>
<dbReference type="InterPro" id="IPR011527">
    <property type="entry name" value="ABC1_TM_dom"/>
</dbReference>
<sequence length="615" mass="70463">MKLNELKFHEKDRPVRDFFYSQYFYLKNIWREQKGIFLFLTLLSIITSIMLPLEILLQKRLIDQLTVVQKIPNELGFVLVLLVAITFLSLFGQLSGKIQDYLFRKISLRVNYLFKAMLNKKVTSVSLENFESSFFYNQVNLAAKALEGNGIGTTYSFLQIITSVFSLFSVFAILTAIHWTLPLTVLLSTIPGVVIVFFSKLKNYKVEKNVVFKERELSYTESLFFDKSYLKEIKVYTLSDYLLEKWKKLYFYTMNKRLEVTKWELKNSAVVILFVGVINTGVSVFFVYQLVENALTIGSYVALTAAIITLQGIFAQIGAHIASIFEAAIYNNALIKLLKIEHFDDEKREEINSIETIDIKNGTFNYPYSDISVFSKLNFSIRRGEKISIVGGNGSGKTTLAHCLVGLFNLTEGTILVNGENMNDIEKSSLHKQVAVVFQTFPKYMYSLRENIGFGNVDDMENAQKIWDVIRKVGLEHKFSIHNVDLDTYLSKEMDGGIDLSGGEWQKIALGRALMKDVSLILLDEPTASLDPHSELKTLELFDSMTDDKTTITITHRIGPTKLSDKIIVMDKGKIEEIGTFDELINNKGLFYRMHQAQSKWYERKEHFHETVETT</sequence>